<keyword evidence="1" id="KW-0732">Signal</keyword>
<evidence type="ECO:0000313" key="3">
    <source>
        <dbReference type="Proteomes" id="UP000321479"/>
    </source>
</evidence>
<gene>
    <name evidence="2" type="ORF">FRZ54_04125</name>
</gene>
<feature type="signal peptide" evidence="1">
    <location>
        <begin position="1"/>
        <end position="18"/>
    </location>
</feature>
<organism evidence="2 3">
    <name type="scientific">Mucilaginibacter ginsenosidivorans</name>
    <dbReference type="NCBI Taxonomy" id="398053"/>
    <lineage>
        <taxon>Bacteria</taxon>
        <taxon>Pseudomonadati</taxon>
        <taxon>Bacteroidota</taxon>
        <taxon>Sphingobacteriia</taxon>
        <taxon>Sphingobacteriales</taxon>
        <taxon>Sphingobacteriaceae</taxon>
        <taxon>Mucilaginibacter</taxon>
    </lineage>
</organism>
<dbReference type="InterPro" id="IPR011990">
    <property type="entry name" value="TPR-like_helical_dom_sf"/>
</dbReference>
<dbReference type="SUPFAM" id="SSF48452">
    <property type="entry name" value="TPR-like"/>
    <property type="match status" value="1"/>
</dbReference>
<keyword evidence="3" id="KW-1185">Reference proteome</keyword>
<dbReference type="KEGG" id="mgin:FRZ54_04125"/>
<evidence type="ECO:0000313" key="2">
    <source>
        <dbReference type="EMBL" id="QEC61804.1"/>
    </source>
</evidence>
<proteinExistence type="predicted"/>
<dbReference type="OrthoDB" id="789253at2"/>
<dbReference type="Proteomes" id="UP000321479">
    <property type="component" value="Chromosome"/>
</dbReference>
<dbReference type="RefSeq" id="WP_147030381.1">
    <property type="nucleotide sequence ID" value="NZ_CP042436.1"/>
</dbReference>
<accession>A0A5B8US10</accession>
<protein>
    <submittedName>
        <fullName evidence="2">Tetratricopeptide repeat protein</fullName>
    </submittedName>
</protein>
<reference evidence="2 3" key="1">
    <citation type="journal article" date="2017" name="Curr. Microbiol.">
        <title>Mucilaginibacter ginsenosidivorans sp. nov., Isolated from Soil of Ginseng Field.</title>
        <authorList>
            <person name="Kim M.M."/>
            <person name="Siddiqi M.Z."/>
            <person name="Im W.T."/>
        </authorList>
    </citation>
    <scope>NUCLEOTIDE SEQUENCE [LARGE SCALE GENOMIC DNA]</scope>
    <source>
        <strain evidence="2 3">Gsoil 3017</strain>
    </source>
</reference>
<evidence type="ECO:0000256" key="1">
    <source>
        <dbReference type="SAM" id="SignalP"/>
    </source>
</evidence>
<feature type="chain" id="PRO_5022810360" evidence="1">
    <location>
        <begin position="19"/>
        <end position="205"/>
    </location>
</feature>
<dbReference type="Gene3D" id="1.25.40.10">
    <property type="entry name" value="Tetratricopeptide repeat domain"/>
    <property type="match status" value="1"/>
</dbReference>
<sequence length="205" mass="23868">MRYKLIILFSVFSLSASAQFLHISFKKKKHPILRNIPQIKDRSLCHVSERQVVLLTEVKPYQYDESWFSMQAREKVLLKTVKHNMSWRIYNVASYNFSDLAELYIKMHRFSEAKWYLLQSNNLSRGQNDDRLTIDNLLDLAIVKERLGDLPSARADLNEAHDMAQAKGMKDKMDEINKMIPMLGQNKAFIANRYAETPDAAAKDL</sequence>
<dbReference type="AlphaFoldDB" id="A0A5B8US10"/>
<dbReference type="EMBL" id="CP042436">
    <property type="protein sequence ID" value="QEC61804.1"/>
    <property type="molecule type" value="Genomic_DNA"/>
</dbReference>
<name>A0A5B8US10_9SPHI</name>